<protein>
    <submittedName>
        <fullName evidence="4">GNAT family N-acetyltransferase</fullName>
    </submittedName>
</protein>
<evidence type="ECO:0000256" key="1">
    <source>
        <dbReference type="ARBA" id="ARBA00022679"/>
    </source>
</evidence>
<keyword evidence="2" id="KW-0012">Acyltransferase</keyword>
<keyword evidence="5" id="KW-1185">Reference proteome</keyword>
<accession>A0ABN1Y3Z1</accession>
<dbReference type="SUPFAM" id="SSF55729">
    <property type="entry name" value="Acyl-CoA N-acyltransferases (Nat)"/>
    <property type="match status" value="1"/>
</dbReference>
<dbReference type="Proteomes" id="UP001499863">
    <property type="component" value="Unassembled WGS sequence"/>
</dbReference>
<dbReference type="RefSeq" id="WP_344333644.1">
    <property type="nucleotide sequence ID" value="NZ_BAAAKJ010000135.1"/>
</dbReference>
<gene>
    <name evidence="4" type="ORF">GCM10009639_26850</name>
</gene>
<dbReference type="PROSITE" id="PS51186">
    <property type="entry name" value="GNAT"/>
    <property type="match status" value="1"/>
</dbReference>
<proteinExistence type="predicted"/>
<dbReference type="InterPro" id="IPR000182">
    <property type="entry name" value="GNAT_dom"/>
</dbReference>
<keyword evidence="1" id="KW-0808">Transferase</keyword>
<evidence type="ECO:0000259" key="3">
    <source>
        <dbReference type="PROSITE" id="PS51186"/>
    </source>
</evidence>
<dbReference type="InterPro" id="IPR050832">
    <property type="entry name" value="Bact_Acetyltransf"/>
</dbReference>
<dbReference type="EMBL" id="BAAAKJ010000135">
    <property type="protein sequence ID" value="GAA1393555.1"/>
    <property type="molecule type" value="Genomic_DNA"/>
</dbReference>
<evidence type="ECO:0000256" key="2">
    <source>
        <dbReference type="ARBA" id="ARBA00023315"/>
    </source>
</evidence>
<dbReference type="InterPro" id="IPR016181">
    <property type="entry name" value="Acyl_CoA_acyltransferase"/>
</dbReference>
<evidence type="ECO:0000313" key="4">
    <source>
        <dbReference type="EMBL" id="GAA1393555.1"/>
    </source>
</evidence>
<evidence type="ECO:0000313" key="5">
    <source>
        <dbReference type="Proteomes" id="UP001499863"/>
    </source>
</evidence>
<dbReference type="Gene3D" id="3.40.630.30">
    <property type="match status" value="1"/>
</dbReference>
<dbReference type="PANTHER" id="PTHR43877:SF2">
    <property type="entry name" value="AMINOALKYLPHOSPHONATE N-ACETYLTRANSFERASE-RELATED"/>
    <property type="match status" value="1"/>
</dbReference>
<dbReference type="Pfam" id="PF00583">
    <property type="entry name" value="Acetyltransf_1"/>
    <property type="match status" value="1"/>
</dbReference>
<comment type="caution">
    <text evidence="4">The sequence shown here is derived from an EMBL/GenBank/DDBJ whole genome shotgun (WGS) entry which is preliminary data.</text>
</comment>
<dbReference type="PANTHER" id="PTHR43877">
    <property type="entry name" value="AMINOALKYLPHOSPHONATE N-ACETYLTRANSFERASE-RELATED-RELATED"/>
    <property type="match status" value="1"/>
</dbReference>
<feature type="domain" description="N-acetyltransferase" evidence="3">
    <location>
        <begin position="3"/>
        <end position="163"/>
    </location>
</feature>
<reference evidence="4 5" key="1">
    <citation type="journal article" date="2019" name="Int. J. Syst. Evol. Microbiol.">
        <title>The Global Catalogue of Microorganisms (GCM) 10K type strain sequencing project: providing services to taxonomists for standard genome sequencing and annotation.</title>
        <authorList>
            <consortium name="The Broad Institute Genomics Platform"/>
            <consortium name="The Broad Institute Genome Sequencing Center for Infectious Disease"/>
            <person name="Wu L."/>
            <person name="Ma J."/>
        </authorList>
    </citation>
    <scope>NUCLEOTIDE SEQUENCE [LARGE SCALE GENOMIC DNA]</scope>
    <source>
        <strain evidence="4 5">JCM 12393</strain>
    </source>
</reference>
<name>A0ABN1Y3Z1_9ACTN</name>
<sequence length="164" mass="17413">MDIVIRPARAEEFEEAGRITVEAFVGGGFTSPGSPYAHRLADAATRAAEAELLVAVDASDGTVLGSVTFAVGGTPWADIATPEEGEIRMLATATAARGRGTGEALVRAALTRSRELGLTGMAFSTQPEMTTAHRIYERVGFRRAPERDWSPIPGVDLMVYSLAF</sequence>
<organism evidence="4 5">
    <name type="scientific">Kitasatospora putterlickiae</name>
    <dbReference type="NCBI Taxonomy" id="221725"/>
    <lineage>
        <taxon>Bacteria</taxon>
        <taxon>Bacillati</taxon>
        <taxon>Actinomycetota</taxon>
        <taxon>Actinomycetes</taxon>
        <taxon>Kitasatosporales</taxon>
        <taxon>Streptomycetaceae</taxon>
        <taxon>Kitasatospora</taxon>
    </lineage>
</organism>